<evidence type="ECO:0000256" key="6">
    <source>
        <dbReference type="ARBA" id="ARBA00023136"/>
    </source>
</evidence>
<dbReference type="Proteomes" id="UP000294498">
    <property type="component" value="Unassembled WGS sequence"/>
</dbReference>
<feature type="signal peptide" evidence="10">
    <location>
        <begin position="1"/>
        <end position="25"/>
    </location>
</feature>
<protein>
    <submittedName>
        <fullName evidence="13">TonB-linked SusC/RagA family outer membrane protein</fullName>
    </submittedName>
</protein>
<accession>A0A4R8DTS3</accession>
<keyword evidence="10" id="KW-0732">Signal</keyword>
<dbReference type="SUPFAM" id="SSF56935">
    <property type="entry name" value="Porins"/>
    <property type="match status" value="1"/>
</dbReference>
<dbReference type="Pfam" id="PF07715">
    <property type="entry name" value="Plug"/>
    <property type="match status" value="1"/>
</dbReference>
<dbReference type="NCBIfam" id="TIGR04057">
    <property type="entry name" value="SusC_RagA_signa"/>
    <property type="match status" value="1"/>
</dbReference>
<dbReference type="InterPro" id="IPR000531">
    <property type="entry name" value="Beta-barrel_TonB"/>
</dbReference>
<comment type="subcellular location">
    <subcellularLocation>
        <location evidence="1 8">Cell outer membrane</location>
        <topology evidence="1 8">Multi-pass membrane protein</topology>
    </subcellularLocation>
</comment>
<keyword evidence="6 8" id="KW-0472">Membrane</keyword>
<dbReference type="Pfam" id="PF00593">
    <property type="entry name" value="TonB_dep_Rec_b-barrel"/>
    <property type="match status" value="1"/>
</dbReference>
<dbReference type="EMBL" id="SODV01000001">
    <property type="protein sequence ID" value="TDX00817.1"/>
    <property type="molecule type" value="Genomic_DNA"/>
</dbReference>
<dbReference type="Gene3D" id="2.60.40.1120">
    <property type="entry name" value="Carboxypeptidase-like, regulatory domain"/>
    <property type="match status" value="1"/>
</dbReference>
<proteinExistence type="inferred from homology"/>
<keyword evidence="14" id="KW-1185">Reference proteome</keyword>
<organism evidence="13 14">
    <name type="scientific">Dinghuibacter silviterrae</name>
    <dbReference type="NCBI Taxonomy" id="1539049"/>
    <lineage>
        <taxon>Bacteria</taxon>
        <taxon>Pseudomonadati</taxon>
        <taxon>Bacteroidota</taxon>
        <taxon>Chitinophagia</taxon>
        <taxon>Chitinophagales</taxon>
        <taxon>Chitinophagaceae</taxon>
        <taxon>Dinghuibacter</taxon>
    </lineage>
</organism>
<feature type="chain" id="PRO_5020248886" evidence="10">
    <location>
        <begin position="26"/>
        <end position="1052"/>
    </location>
</feature>
<dbReference type="InterPro" id="IPR036942">
    <property type="entry name" value="Beta-barrel_TonB_sf"/>
</dbReference>
<evidence type="ECO:0000256" key="1">
    <source>
        <dbReference type="ARBA" id="ARBA00004571"/>
    </source>
</evidence>
<dbReference type="NCBIfam" id="TIGR04056">
    <property type="entry name" value="OMP_RagA_SusC"/>
    <property type="match status" value="1"/>
</dbReference>
<dbReference type="AlphaFoldDB" id="A0A4R8DTS3"/>
<evidence type="ECO:0000256" key="4">
    <source>
        <dbReference type="ARBA" id="ARBA00022692"/>
    </source>
</evidence>
<evidence type="ECO:0000256" key="10">
    <source>
        <dbReference type="SAM" id="SignalP"/>
    </source>
</evidence>
<dbReference type="OrthoDB" id="778172at2"/>
<keyword evidence="7 8" id="KW-0998">Cell outer membrane</keyword>
<evidence type="ECO:0000256" key="8">
    <source>
        <dbReference type="PROSITE-ProRule" id="PRU01360"/>
    </source>
</evidence>
<dbReference type="InterPro" id="IPR023997">
    <property type="entry name" value="TonB-dep_OMP_SusC/RagA_CS"/>
</dbReference>
<evidence type="ECO:0000256" key="3">
    <source>
        <dbReference type="ARBA" id="ARBA00022452"/>
    </source>
</evidence>
<comment type="similarity">
    <text evidence="8 9">Belongs to the TonB-dependent receptor family.</text>
</comment>
<evidence type="ECO:0000256" key="5">
    <source>
        <dbReference type="ARBA" id="ARBA00023077"/>
    </source>
</evidence>
<dbReference type="InterPro" id="IPR037066">
    <property type="entry name" value="Plug_dom_sf"/>
</dbReference>
<dbReference type="PROSITE" id="PS52016">
    <property type="entry name" value="TONB_DEPENDENT_REC_3"/>
    <property type="match status" value="1"/>
</dbReference>
<evidence type="ECO:0000256" key="9">
    <source>
        <dbReference type="RuleBase" id="RU003357"/>
    </source>
</evidence>
<dbReference type="Gene3D" id="2.40.170.20">
    <property type="entry name" value="TonB-dependent receptor, beta-barrel domain"/>
    <property type="match status" value="1"/>
</dbReference>
<keyword evidence="4 8" id="KW-0812">Transmembrane</keyword>
<dbReference type="InterPro" id="IPR008969">
    <property type="entry name" value="CarboxyPept-like_regulatory"/>
</dbReference>
<sequence length="1052" mass="113324">MTKTRLLRKGLLLPFLLALAFLVQAQTKPFTGTVRDEKGNPVAGASVLVKGKRTGTTTDAQGTFTLTLPSATHSIQVSYVGYETQDIAVGGRSSVEVSLAPSKSSLDEVVVVGYGTQKRKDVTGSVSSVRGNSFKDQPVTNVTAALQGRAAGVEVVSSSGAPDATPTIIIRGVSSLHQPAPLYIVDGVRVPGDNINIQDIASVDVLKDASATAIYGSAAAGGVIVITTKKGLGGKPAISFSMRYGVVKPRLVHLLDKNGYIKLEDIVAPKFFTGATQIDTLPNTDWTKALYSNGREQNYNLSITGSSPVVNYLVSGFYNDAKGVYLNNASSIGGARVNTDFKLANWFKIGEQLSLSQRKTSPPVPGRNDLSYHNAPFRSLPIIPILNKDGSWGTAPPNYNGFTFSGPNPVGAIENATTQNVKNNLNSNVYAEVKLPLYLTFRANFGYDYYLETQDYFQNAFNYGPGSVQTYNSLDKYYIESTQLLQNYVLTFDHTFGRHSINAIAGYEQITNDYNTVNASMTSTGLPGFSFIQTSASNLALTGYRDPQGLIQSQFGRINYNYDGRYYLSGSIRQDANYTVFGPNKQKGVFTAGSAGWNISDETFFKSVKNVVNNLKLRASYGTMGNSAIPPYTYTATYSQFTDAGGLASGGQNFAPGAPLVIANTFNSIPNPNLHWETVTETNIGVDGEAFHGKLYFSLEWYNKTTKDMLYALTLPLSSGFTAPYFVNIGNVSSKGVDLLIGYKDNAGPVGYDVTFTAGFNTNKVTNLDGITNDALYDGYNYLNYGDQTFNIMPNLPITITKSGLPFGSFYGYKVTGMFQTDAQAAASAQPKAHAGDLIFAHDGKNGTTLNPNDRQVIGNPNPKMVYGVNIRLNYKNFDLSALFNGVAGVQLFNGVKAYEQYPFADGNTTSKVFGDAYLGSNGLTSQPRLGVANAANNTFTLDPNGNYTTVNSYFVENGAYLKLKNLQIGYTFSNPLFNKAGIKGARLFVMANNLFTITKYTGLDPEVGSGYSAAAQSGFVGNTVGVTTRGIDAVPQYPQTRIYSAGLDVNF</sequence>
<reference evidence="13 14" key="1">
    <citation type="submission" date="2019-03" db="EMBL/GenBank/DDBJ databases">
        <title>Genomic Encyclopedia of Type Strains, Phase IV (KMG-IV): sequencing the most valuable type-strain genomes for metagenomic binning, comparative biology and taxonomic classification.</title>
        <authorList>
            <person name="Goeker M."/>
        </authorList>
    </citation>
    <scope>NUCLEOTIDE SEQUENCE [LARGE SCALE GENOMIC DNA]</scope>
    <source>
        <strain evidence="13 14">DSM 100059</strain>
    </source>
</reference>
<dbReference type="Pfam" id="PF13715">
    <property type="entry name" value="CarbopepD_reg_2"/>
    <property type="match status" value="1"/>
</dbReference>
<evidence type="ECO:0000313" key="13">
    <source>
        <dbReference type="EMBL" id="TDX00817.1"/>
    </source>
</evidence>
<evidence type="ECO:0000313" key="14">
    <source>
        <dbReference type="Proteomes" id="UP000294498"/>
    </source>
</evidence>
<comment type="caution">
    <text evidence="13">The sequence shown here is derived from an EMBL/GenBank/DDBJ whole genome shotgun (WGS) entry which is preliminary data.</text>
</comment>
<dbReference type="InterPro" id="IPR012910">
    <property type="entry name" value="Plug_dom"/>
</dbReference>
<dbReference type="RefSeq" id="WP_133992830.1">
    <property type="nucleotide sequence ID" value="NZ_SODV01000001.1"/>
</dbReference>
<evidence type="ECO:0000256" key="2">
    <source>
        <dbReference type="ARBA" id="ARBA00022448"/>
    </source>
</evidence>
<evidence type="ECO:0000256" key="7">
    <source>
        <dbReference type="ARBA" id="ARBA00023237"/>
    </source>
</evidence>
<name>A0A4R8DTS3_9BACT</name>
<dbReference type="Gene3D" id="2.170.130.10">
    <property type="entry name" value="TonB-dependent receptor, plug domain"/>
    <property type="match status" value="1"/>
</dbReference>
<dbReference type="InterPro" id="IPR039426">
    <property type="entry name" value="TonB-dep_rcpt-like"/>
</dbReference>
<dbReference type="GO" id="GO:0009279">
    <property type="term" value="C:cell outer membrane"/>
    <property type="evidence" value="ECO:0007669"/>
    <property type="project" value="UniProtKB-SubCell"/>
</dbReference>
<feature type="domain" description="TonB-dependent receptor-like beta-barrel" evidence="11">
    <location>
        <begin position="399"/>
        <end position="791"/>
    </location>
</feature>
<keyword evidence="5 9" id="KW-0798">TonB box</keyword>
<dbReference type="SUPFAM" id="SSF49464">
    <property type="entry name" value="Carboxypeptidase regulatory domain-like"/>
    <property type="match status" value="1"/>
</dbReference>
<dbReference type="InterPro" id="IPR023996">
    <property type="entry name" value="TonB-dep_OMP_SusC/RagA"/>
</dbReference>
<feature type="domain" description="TonB-dependent receptor plug" evidence="12">
    <location>
        <begin position="119"/>
        <end position="223"/>
    </location>
</feature>
<keyword evidence="3 8" id="KW-1134">Transmembrane beta strand</keyword>
<evidence type="ECO:0000259" key="11">
    <source>
        <dbReference type="Pfam" id="PF00593"/>
    </source>
</evidence>
<keyword evidence="2 8" id="KW-0813">Transport</keyword>
<gene>
    <name evidence="13" type="ORF">EDB95_1846</name>
</gene>
<evidence type="ECO:0000259" key="12">
    <source>
        <dbReference type="Pfam" id="PF07715"/>
    </source>
</evidence>